<dbReference type="PROSITE" id="PS51257">
    <property type="entry name" value="PROKAR_LIPOPROTEIN"/>
    <property type="match status" value="1"/>
</dbReference>
<name>A0A645CKW8_9ZZZZ</name>
<dbReference type="Pfam" id="PF01497">
    <property type="entry name" value="Peripla_BP_2"/>
    <property type="match status" value="1"/>
</dbReference>
<dbReference type="GO" id="GO:0071281">
    <property type="term" value="P:cellular response to iron ion"/>
    <property type="evidence" value="ECO:0007669"/>
    <property type="project" value="TreeGrafter"/>
</dbReference>
<dbReference type="InterPro" id="IPR002491">
    <property type="entry name" value="ABC_transptr_periplasmic_BD"/>
</dbReference>
<dbReference type="PROSITE" id="PS50983">
    <property type="entry name" value="FE_B12_PBP"/>
    <property type="match status" value="1"/>
</dbReference>
<protein>
    <submittedName>
        <fullName evidence="2">Vitamin B12-binding protein</fullName>
    </submittedName>
</protein>
<accession>A0A645CKW8</accession>
<sequence length="320" mass="34260">MKKALCILLACLFILTSGCAFSAPKPSATPAPASEPTRGAVERISFTDAVGHDVEVSETDRVVAASGSFAQLWLLSGGTLIGTTEDALSYGLELPADIASVGSLHGISLESLIALEPQLVILSADISAHTAMYEQLTDAGIPVAYFSVEVFEDYLAALKIFTDINGRPDLYEENGLRLQSEINDIIARAQGKPSPSVLLLRAGAGKVVARNSDTMAGAMLRDMGCVNIADRDNGLLDNLSMEVILQEDPDYIFVVTMGESEEKAQQALEETLLSNPAWAGLTAVKNGHYISLPKALFHLKPNNRWNEAYGLLWDTLYAGS</sequence>
<reference evidence="2" key="1">
    <citation type="submission" date="2019-08" db="EMBL/GenBank/DDBJ databases">
        <authorList>
            <person name="Kucharzyk K."/>
            <person name="Murdoch R.W."/>
            <person name="Higgins S."/>
            <person name="Loffler F."/>
        </authorList>
    </citation>
    <scope>NUCLEOTIDE SEQUENCE</scope>
</reference>
<dbReference type="Gene3D" id="3.40.50.1980">
    <property type="entry name" value="Nitrogenase molybdenum iron protein domain"/>
    <property type="match status" value="2"/>
</dbReference>
<organism evidence="2">
    <name type="scientific">bioreactor metagenome</name>
    <dbReference type="NCBI Taxonomy" id="1076179"/>
    <lineage>
        <taxon>unclassified sequences</taxon>
        <taxon>metagenomes</taxon>
        <taxon>ecological metagenomes</taxon>
    </lineage>
</organism>
<dbReference type="PANTHER" id="PTHR30535:SF34">
    <property type="entry name" value="MOLYBDATE-BINDING PROTEIN MOLA"/>
    <property type="match status" value="1"/>
</dbReference>
<gene>
    <name evidence="2" type="primary">btuF_21</name>
    <name evidence="2" type="ORF">SDC9_124554</name>
</gene>
<comment type="caution">
    <text evidence="2">The sequence shown here is derived from an EMBL/GenBank/DDBJ whole genome shotgun (WGS) entry which is preliminary data.</text>
</comment>
<dbReference type="SUPFAM" id="SSF53807">
    <property type="entry name" value="Helical backbone' metal receptor"/>
    <property type="match status" value="1"/>
</dbReference>
<dbReference type="PANTHER" id="PTHR30535">
    <property type="entry name" value="VITAMIN B12-BINDING PROTEIN"/>
    <property type="match status" value="1"/>
</dbReference>
<feature type="domain" description="Fe/B12 periplasmic-binding" evidence="1">
    <location>
        <begin position="61"/>
        <end position="320"/>
    </location>
</feature>
<proteinExistence type="predicted"/>
<evidence type="ECO:0000313" key="2">
    <source>
        <dbReference type="EMBL" id="MPM77548.1"/>
    </source>
</evidence>
<dbReference type="AlphaFoldDB" id="A0A645CKW8"/>
<dbReference type="InterPro" id="IPR050902">
    <property type="entry name" value="ABC_Transporter_SBP"/>
</dbReference>
<dbReference type="EMBL" id="VSSQ01028023">
    <property type="protein sequence ID" value="MPM77548.1"/>
    <property type="molecule type" value="Genomic_DNA"/>
</dbReference>
<evidence type="ECO:0000259" key="1">
    <source>
        <dbReference type="PROSITE" id="PS50983"/>
    </source>
</evidence>